<dbReference type="AlphaFoldDB" id="A0A8H6JVX6"/>
<proteinExistence type="predicted"/>
<feature type="transmembrane region" description="Helical" evidence="1">
    <location>
        <begin position="325"/>
        <end position="348"/>
    </location>
</feature>
<accession>A0A8H6JVX6</accession>
<sequence length="432" mass="47820">MTSVPWGGPRWNELEFAGNCSAFGHYAAWIVTEGNEPTFPVVTSFWRAVVPEVNSSQPKNGQIIDWHEWVRSNMTTLAKEMDGISVCRPELCRTLGSEIDSGLAGFGVLASYGLEAALLSIYCAFTILSSFKRQGSSATLSEKPQAAYLDGKLGVFNRINQALRGTTFEFFAAAASLSLGIQATVIYNQISPFAYRYNSSLQLIFSAFTFYALATMLPLILASDRRSWLKGSVLGLLFVTQTTAWVLCINNAQMDYNHNERAIDLCPKNHPPEAAVGAAMFTMAAMIWMPPLFGICLSLILCFYRCNNRKMWQAGWLNKVAKGAMVVYAGANFICMWGAWIFLVVFSSEATSKAENTWNLGQALALMPWITVLVEIGSILYGKPTSFGTEATFVGRLPLDFKVIRKERALHHQERDAFLDATQTHHADEAQS</sequence>
<gene>
    <name evidence="2" type="ORF">CPLU01_12842</name>
</gene>
<keyword evidence="1" id="KW-0812">Transmembrane</keyword>
<evidence type="ECO:0000256" key="1">
    <source>
        <dbReference type="SAM" id="Phobius"/>
    </source>
</evidence>
<evidence type="ECO:0000313" key="3">
    <source>
        <dbReference type="Proteomes" id="UP000654918"/>
    </source>
</evidence>
<feature type="transmembrane region" description="Helical" evidence="1">
    <location>
        <begin position="199"/>
        <end position="221"/>
    </location>
</feature>
<comment type="caution">
    <text evidence="2">The sequence shown here is derived from an EMBL/GenBank/DDBJ whole genome shotgun (WGS) entry which is preliminary data.</text>
</comment>
<protein>
    <submittedName>
        <fullName evidence="2">Uncharacterized protein</fullName>
    </submittedName>
</protein>
<reference evidence="2" key="1">
    <citation type="journal article" date="2020" name="Phytopathology">
        <title>Genome Sequence Resources of Colletotrichum truncatum, C. plurivorum, C. musicola, and C. sojae: Four Species Pathogenic to Soybean (Glycine max).</title>
        <authorList>
            <person name="Rogerio F."/>
            <person name="Boufleur T.R."/>
            <person name="Ciampi-Guillardi M."/>
            <person name="Sukno S.A."/>
            <person name="Thon M.R."/>
            <person name="Massola Junior N.S."/>
            <person name="Baroncelli R."/>
        </authorList>
    </citation>
    <scope>NUCLEOTIDE SEQUENCE</scope>
    <source>
        <strain evidence="2">LFN00145</strain>
    </source>
</reference>
<keyword evidence="1" id="KW-1133">Transmembrane helix</keyword>
<feature type="transmembrane region" description="Helical" evidence="1">
    <location>
        <begin position="103"/>
        <end position="128"/>
    </location>
</feature>
<organism evidence="2 3">
    <name type="scientific">Colletotrichum plurivorum</name>
    <dbReference type="NCBI Taxonomy" id="2175906"/>
    <lineage>
        <taxon>Eukaryota</taxon>
        <taxon>Fungi</taxon>
        <taxon>Dikarya</taxon>
        <taxon>Ascomycota</taxon>
        <taxon>Pezizomycotina</taxon>
        <taxon>Sordariomycetes</taxon>
        <taxon>Hypocreomycetidae</taxon>
        <taxon>Glomerellales</taxon>
        <taxon>Glomerellaceae</taxon>
        <taxon>Colletotrichum</taxon>
        <taxon>Colletotrichum orchidearum species complex</taxon>
    </lineage>
</organism>
<evidence type="ECO:0000313" key="2">
    <source>
        <dbReference type="EMBL" id="KAF6820117.1"/>
    </source>
</evidence>
<feature type="transmembrane region" description="Helical" evidence="1">
    <location>
        <begin position="168"/>
        <end position="187"/>
    </location>
</feature>
<keyword evidence="1" id="KW-0472">Membrane</keyword>
<dbReference type="Proteomes" id="UP000654918">
    <property type="component" value="Unassembled WGS sequence"/>
</dbReference>
<feature type="transmembrane region" description="Helical" evidence="1">
    <location>
        <begin position="360"/>
        <end position="381"/>
    </location>
</feature>
<dbReference type="EMBL" id="WIGO01000276">
    <property type="protein sequence ID" value="KAF6820117.1"/>
    <property type="molecule type" value="Genomic_DNA"/>
</dbReference>
<feature type="transmembrane region" description="Helical" evidence="1">
    <location>
        <begin position="274"/>
        <end position="304"/>
    </location>
</feature>
<keyword evidence="3" id="KW-1185">Reference proteome</keyword>
<feature type="transmembrane region" description="Helical" evidence="1">
    <location>
        <begin position="233"/>
        <end position="254"/>
    </location>
</feature>
<name>A0A8H6JVX6_9PEZI</name>